<organism evidence="2">
    <name type="scientific">Oryza sativa subsp. japonica</name>
    <name type="common">Rice</name>
    <dbReference type="NCBI Taxonomy" id="39947"/>
    <lineage>
        <taxon>Eukaryota</taxon>
        <taxon>Viridiplantae</taxon>
        <taxon>Streptophyta</taxon>
        <taxon>Embryophyta</taxon>
        <taxon>Tracheophyta</taxon>
        <taxon>Spermatophyta</taxon>
        <taxon>Magnoliopsida</taxon>
        <taxon>Liliopsida</taxon>
        <taxon>Poales</taxon>
        <taxon>Poaceae</taxon>
        <taxon>BOP clade</taxon>
        <taxon>Oryzoideae</taxon>
        <taxon>Oryzeae</taxon>
        <taxon>Oryzinae</taxon>
        <taxon>Oryza</taxon>
        <taxon>Oryza sativa</taxon>
    </lineage>
</organism>
<dbReference type="Proteomes" id="UP000007752">
    <property type="component" value="Chromosome 5"/>
</dbReference>
<proteinExistence type="predicted"/>
<reference evidence="2" key="1">
    <citation type="journal article" date="2005" name="PLoS Biol.">
        <title>The genomes of Oryza sativa: a history of duplications.</title>
        <authorList>
            <person name="Yu J."/>
            <person name="Wang J."/>
            <person name="Lin W."/>
            <person name="Li S."/>
            <person name="Li H."/>
            <person name="Zhou J."/>
            <person name="Ni P."/>
            <person name="Dong W."/>
            <person name="Hu S."/>
            <person name="Zeng C."/>
            <person name="Zhang J."/>
            <person name="Zhang Y."/>
            <person name="Li R."/>
            <person name="Xu Z."/>
            <person name="Li S."/>
            <person name="Li X."/>
            <person name="Zheng H."/>
            <person name="Cong L."/>
            <person name="Lin L."/>
            <person name="Yin J."/>
            <person name="Geng J."/>
            <person name="Li G."/>
            <person name="Shi J."/>
            <person name="Liu J."/>
            <person name="Lv H."/>
            <person name="Li J."/>
            <person name="Wang J."/>
            <person name="Deng Y."/>
            <person name="Ran L."/>
            <person name="Shi X."/>
            <person name="Wang X."/>
            <person name="Wu Q."/>
            <person name="Li C."/>
            <person name="Ren X."/>
            <person name="Wang J."/>
            <person name="Wang X."/>
            <person name="Li D."/>
            <person name="Liu D."/>
            <person name="Zhang X."/>
            <person name="Ji Z."/>
            <person name="Zhao W."/>
            <person name="Sun Y."/>
            <person name="Zhang Z."/>
            <person name="Bao J."/>
            <person name="Han Y."/>
            <person name="Dong L."/>
            <person name="Ji J."/>
            <person name="Chen P."/>
            <person name="Wu S."/>
            <person name="Liu J."/>
            <person name="Xiao Y."/>
            <person name="Bu D."/>
            <person name="Tan J."/>
            <person name="Yang L."/>
            <person name="Ye C."/>
            <person name="Zhang J."/>
            <person name="Xu J."/>
            <person name="Zhou Y."/>
            <person name="Yu Y."/>
            <person name="Zhang B."/>
            <person name="Zhuang S."/>
            <person name="Wei H."/>
            <person name="Liu B."/>
            <person name="Lei M."/>
            <person name="Yu H."/>
            <person name="Li Y."/>
            <person name="Xu H."/>
            <person name="Wei S."/>
            <person name="He X."/>
            <person name="Fang L."/>
            <person name="Zhang Z."/>
            <person name="Zhang Y."/>
            <person name="Huang X."/>
            <person name="Su Z."/>
            <person name="Tong W."/>
            <person name="Li J."/>
            <person name="Tong Z."/>
            <person name="Li S."/>
            <person name="Ye J."/>
            <person name="Wang L."/>
            <person name="Fang L."/>
            <person name="Lei T."/>
            <person name="Chen C."/>
            <person name="Chen H."/>
            <person name="Xu Z."/>
            <person name="Li H."/>
            <person name="Huang H."/>
            <person name="Zhang F."/>
            <person name="Xu H."/>
            <person name="Li N."/>
            <person name="Zhao C."/>
            <person name="Li S."/>
            <person name="Dong L."/>
            <person name="Huang Y."/>
            <person name="Li L."/>
            <person name="Xi Y."/>
            <person name="Qi Q."/>
            <person name="Li W."/>
            <person name="Zhang B."/>
            <person name="Hu W."/>
            <person name="Zhang Y."/>
            <person name="Tian X."/>
            <person name="Jiao Y."/>
            <person name="Liang X."/>
            <person name="Jin J."/>
            <person name="Gao L."/>
            <person name="Zheng W."/>
            <person name="Hao B."/>
            <person name="Liu S."/>
            <person name="Wang W."/>
            <person name="Yuan L."/>
            <person name="Cao M."/>
            <person name="McDermott J."/>
            <person name="Samudrala R."/>
            <person name="Wang J."/>
            <person name="Wong G.K."/>
            <person name="Yang H."/>
        </authorList>
    </citation>
    <scope>NUCLEOTIDE SEQUENCE [LARGE SCALE GENOMIC DNA]</scope>
</reference>
<feature type="compositionally biased region" description="Basic residues" evidence="1">
    <location>
        <begin position="172"/>
        <end position="182"/>
    </location>
</feature>
<evidence type="ECO:0000256" key="1">
    <source>
        <dbReference type="SAM" id="MobiDB-lite"/>
    </source>
</evidence>
<feature type="region of interest" description="Disordered" evidence="1">
    <location>
        <begin position="1"/>
        <end position="42"/>
    </location>
</feature>
<dbReference type="EMBL" id="CM000142">
    <property type="protein sequence ID" value="EEE62936.1"/>
    <property type="molecule type" value="Genomic_DNA"/>
</dbReference>
<reference evidence="2" key="2">
    <citation type="submission" date="2008-12" db="EMBL/GenBank/DDBJ databases">
        <title>Improved gene annotation of the rice (Oryza sativa) genomes.</title>
        <authorList>
            <person name="Wang J."/>
            <person name="Li R."/>
            <person name="Fan W."/>
            <person name="Huang Q."/>
            <person name="Zhang J."/>
            <person name="Zhou Y."/>
            <person name="Hu Y."/>
            <person name="Zi S."/>
            <person name="Li J."/>
            <person name="Ni P."/>
            <person name="Zheng H."/>
            <person name="Zhang Y."/>
            <person name="Zhao M."/>
            <person name="Hao Q."/>
            <person name="McDermott J."/>
            <person name="Samudrala R."/>
            <person name="Kristiansen K."/>
            <person name="Wong G.K.-S."/>
        </authorList>
    </citation>
    <scope>NUCLEOTIDE SEQUENCE</scope>
</reference>
<gene>
    <name evidence="2" type="ORF">OsJ_17741</name>
</gene>
<feature type="compositionally biased region" description="Polar residues" evidence="1">
    <location>
        <begin position="23"/>
        <end position="34"/>
    </location>
</feature>
<feature type="region of interest" description="Disordered" evidence="1">
    <location>
        <begin position="158"/>
        <end position="182"/>
    </location>
</feature>
<sequence>MPRLSSSRSGPPHPRWAKIRQGPATSSVTPTKTKVGSPPPLPALVTTTSTAYPTHSYSSSYTFFPQITRIVLGGIVNPIQVLAQILSLPTPPLSSRHLYPLPPRHRPAPSLCRGDGLSHRRVSPLQGRRSAPVGHLAIRQADKVGLVLVTQPWRSRSISKMRSGTGSSPSRRYGRRKSSMSI</sequence>
<accession>A0A8J8YN62</accession>
<dbReference type="AlphaFoldDB" id="A0A8J8YN62"/>
<protein>
    <submittedName>
        <fullName evidence="2">Uncharacterized protein</fullName>
    </submittedName>
</protein>
<name>A0A8J8YN62_ORYSJ</name>
<evidence type="ECO:0000313" key="2">
    <source>
        <dbReference type="EMBL" id="EEE62936.1"/>
    </source>
</evidence>
<feature type="compositionally biased region" description="Polar residues" evidence="1">
    <location>
        <begin position="158"/>
        <end position="170"/>
    </location>
</feature>